<keyword evidence="3" id="KW-1185">Reference proteome</keyword>
<gene>
    <name evidence="2" type="ORF">PV04_10005</name>
</gene>
<evidence type="ECO:0000313" key="3">
    <source>
        <dbReference type="Proteomes" id="UP000054266"/>
    </source>
</evidence>
<accession>A0A0D2F898</accession>
<feature type="region of interest" description="Disordered" evidence="1">
    <location>
        <begin position="453"/>
        <end position="494"/>
    </location>
</feature>
<evidence type="ECO:0000313" key="2">
    <source>
        <dbReference type="EMBL" id="KIW63130.1"/>
    </source>
</evidence>
<dbReference type="EMBL" id="KN846962">
    <property type="protein sequence ID" value="KIW63130.1"/>
    <property type="molecule type" value="Genomic_DNA"/>
</dbReference>
<name>A0A0D2F898_9EURO</name>
<reference evidence="2 3" key="1">
    <citation type="submission" date="2015-01" db="EMBL/GenBank/DDBJ databases">
        <title>The Genome Sequence of Capronia semiimmersa CBS27337.</title>
        <authorList>
            <consortium name="The Broad Institute Genomics Platform"/>
            <person name="Cuomo C."/>
            <person name="de Hoog S."/>
            <person name="Gorbushina A."/>
            <person name="Stielow B."/>
            <person name="Teixiera M."/>
            <person name="Abouelleil A."/>
            <person name="Chapman S.B."/>
            <person name="Priest M."/>
            <person name="Young S.K."/>
            <person name="Wortman J."/>
            <person name="Nusbaum C."/>
            <person name="Birren B."/>
        </authorList>
    </citation>
    <scope>NUCLEOTIDE SEQUENCE [LARGE SCALE GENOMIC DNA]</scope>
    <source>
        <strain evidence="2 3">CBS 27337</strain>
    </source>
</reference>
<dbReference type="HOGENOM" id="CLU_552052_0_0_1"/>
<dbReference type="Proteomes" id="UP000054266">
    <property type="component" value="Unassembled WGS sequence"/>
</dbReference>
<evidence type="ECO:0008006" key="4">
    <source>
        <dbReference type="Google" id="ProtNLM"/>
    </source>
</evidence>
<dbReference type="AlphaFoldDB" id="A0A0D2F898"/>
<organism evidence="2 3">
    <name type="scientific">Phialophora macrospora</name>
    <dbReference type="NCBI Taxonomy" id="1851006"/>
    <lineage>
        <taxon>Eukaryota</taxon>
        <taxon>Fungi</taxon>
        <taxon>Dikarya</taxon>
        <taxon>Ascomycota</taxon>
        <taxon>Pezizomycotina</taxon>
        <taxon>Eurotiomycetes</taxon>
        <taxon>Chaetothyriomycetidae</taxon>
        <taxon>Chaetothyriales</taxon>
        <taxon>Herpotrichiellaceae</taxon>
        <taxon>Phialophora</taxon>
    </lineage>
</organism>
<proteinExistence type="predicted"/>
<protein>
    <recommendedName>
        <fullName evidence="4">CHAT domain-containing protein</fullName>
    </recommendedName>
</protein>
<evidence type="ECO:0000256" key="1">
    <source>
        <dbReference type="SAM" id="MobiDB-lite"/>
    </source>
</evidence>
<sequence length="494" mass="55754">MQSHGKRRRRSGCRRVNAILRGQRSRNPYEYEQPPWTPPIASPTVPDGISKVCLHKIFPPYLAISCIRTVKVAHGWWSTRAIVNMPQVKPFGPLHYREDTHGWARKLGLALGTAIAKPSGHHRQSVLSQLRTAKPRFSPHEDLEELKDALANPVWTFYIPRVIAEAVFRRVVPTRTGSEQYFPVIYVGLVAGILQGADDLSLDIRPEQRAVLKNEAREWMLELPRWPSQGMTYGMWDGDSVFRSLTDALKRGQTVEFWLQEVQLPLIVLLVISEPVDEVQLRSAQAIQTLDGVKGLVDLTIVRNISEDGFFYKLRSLRPHIVHFHGHGGDGDLYFVEKGTGMAQRASGSNIITELERALERDRLQAAVLVACESFHQRIAGSNFQHHGSLIAMEKVTRLGSALKFSDKLYKCMGEGMGFNEAAGEAMWYAREWEARQRKNDLVPMRGARDEFLPRITAPTRHTPSSSSPGSSDLPGQVVYYNGHQPLPSRQRPH</sequence>